<gene>
    <name evidence="1" type="ORF">PR048_014368</name>
</gene>
<comment type="caution">
    <text evidence="1">The sequence shown here is derived from an EMBL/GenBank/DDBJ whole genome shotgun (WGS) entry which is preliminary data.</text>
</comment>
<evidence type="ECO:0000313" key="1">
    <source>
        <dbReference type="EMBL" id="KAJ8882557.1"/>
    </source>
</evidence>
<sequence>MAIRLPVMLLCILEQQSRRIRSVIVAVDQIPPSLCEVPCSRLGQALEDIGMICEGNKKVRCTPPPPTPSPDPKLRYSYKLKEQLRIRSRSEATEVRKIYVEESQRLDLKQIYQQIKMSIQQWWRRPRCSVLHPSEHICLISYITNPDGATRNPFCCVGRFMQRGRKILPVAESIDAFAEALQNLNWQQFNQIVDFVELQF</sequence>
<dbReference type="EMBL" id="JARBHB010000005">
    <property type="protein sequence ID" value="KAJ8882557.1"/>
    <property type="molecule type" value="Genomic_DNA"/>
</dbReference>
<proteinExistence type="predicted"/>
<reference evidence="1 2" key="1">
    <citation type="submission" date="2023-02" db="EMBL/GenBank/DDBJ databases">
        <title>LHISI_Scaffold_Assembly.</title>
        <authorList>
            <person name="Stuart O.P."/>
            <person name="Cleave R."/>
            <person name="Magrath M.J.L."/>
            <person name="Mikheyev A.S."/>
        </authorList>
    </citation>
    <scope>NUCLEOTIDE SEQUENCE [LARGE SCALE GENOMIC DNA]</scope>
    <source>
        <strain evidence="1">Daus_M_001</strain>
        <tissue evidence="1">Leg muscle</tissue>
    </source>
</reference>
<keyword evidence="2" id="KW-1185">Reference proteome</keyword>
<organism evidence="1 2">
    <name type="scientific">Dryococelus australis</name>
    <dbReference type="NCBI Taxonomy" id="614101"/>
    <lineage>
        <taxon>Eukaryota</taxon>
        <taxon>Metazoa</taxon>
        <taxon>Ecdysozoa</taxon>
        <taxon>Arthropoda</taxon>
        <taxon>Hexapoda</taxon>
        <taxon>Insecta</taxon>
        <taxon>Pterygota</taxon>
        <taxon>Neoptera</taxon>
        <taxon>Polyneoptera</taxon>
        <taxon>Phasmatodea</taxon>
        <taxon>Verophasmatodea</taxon>
        <taxon>Anareolatae</taxon>
        <taxon>Phasmatidae</taxon>
        <taxon>Eurycanthinae</taxon>
        <taxon>Dryococelus</taxon>
    </lineage>
</organism>
<protein>
    <submittedName>
        <fullName evidence="1">Uncharacterized protein</fullName>
    </submittedName>
</protein>
<accession>A0ABQ9HDZ7</accession>
<dbReference type="Proteomes" id="UP001159363">
    <property type="component" value="Chromosome 4"/>
</dbReference>
<name>A0ABQ9HDZ7_9NEOP</name>
<evidence type="ECO:0000313" key="2">
    <source>
        <dbReference type="Proteomes" id="UP001159363"/>
    </source>
</evidence>